<dbReference type="SUPFAM" id="SSF75304">
    <property type="entry name" value="Amidase signature (AS) enzymes"/>
    <property type="match status" value="1"/>
</dbReference>
<dbReference type="Proteomes" id="UP000885830">
    <property type="component" value="Unassembled WGS sequence"/>
</dbReference>
<dbReference type="PANTHER" id="PTHR42678:SF34">
    <property type="entry name" value="OS04G0183300 PROTEIN"/>
    <property type="match status" value="1"/>
</dbReference>
<dbReference type="PANTHER" id="PTHR42678">
    <property type="entry name" value="AMIDASE"/>
    <property type="match status" value="1"/>
</dbReference>
<accession>A0A7C5LVC4</accession>
<gene>
    <name evidence="2" type="ORF">ENJ42_05900</name>
</gene>
<evidence type="ECO:0000313" key="2">
    <source>
        <dbReference type="EMBL" id="HHL43130.1"/>
    </source>
</evidence>
<comment type="caution">
    <text evidence="2">The sequence shown here is derived from an EMBL/GenBank/DDBJ whole genome shotgun (WGS) entry which is preliminary data.</text>
</comment>
<dbReference type="Gene3D" id="3.90.1300.10">
    <property type="entry name" value="Amidase signature (AS) domain"/>
    <property type="match status" value="1"/>
</dbReference>
<dbReference type="AlphaFoldDB" id="A0A7C5LVC4"/>
<evidence type="ECO:0000259" key="1">
    <source>
        <dbReference type="Pfam" id="PF01425"/>
    </source>
</evidence>
<organism evidence="2">
    <name type="scientific">Hellea balneolensis</name>
    <dbReference type="NCBI Taxonomy" id="287478"/>
    <lineage>
        <taxon>Bacteria</taxon>
        <taxon>Pseudomonadati</taxon>
        <taxon>Pseudomonadota</taxon>
        <taxon>Alphaproteobacteria</taxon>
        <taxon>Maricaulales</taxon>
        <taxon>Robiginitomaculaceae</taxon>
        <taxon>Hellea</taxon>
    </lineage>
</organism>
<dbReference type="InterPro" id="IPR036928">
    <property type="entry name" value="AS_sf"/>
</dbReference>
<sequence>MKYLTGWIAAVALIGCQSHQEGVTKADFARKAVIEATIGDIQDAIKTNKTSCLDVVNAYIERIETYDQSTGLNAITYKNFDAARQKAGAADAMIIDKKPLPKLFCVPMLVKDNMDVKGLPTTAGSKML</sequence>
<dbReference type="Pfam" id="PF01425">
    <property type="entry name" value="Amidase"/>
    <property type="match status" value="1"/>
</dbReference>
<protein>
    <recommendedName>
        <fullName evidence="1">Amidase domain-containing protein</fullName>
    </recommendedName>
</protein>
<proteinExistence type="predicted"/>
<dbReference type="PROSITE" id="PS51257">
    <property type="entry name" value="PROKAR_LIPOPROTEIN"/>
    <property type="match status" value="1"/>
</dbReference>
<feature type="non-terminal residue" evidence="2">
    <location>
        <position position="128"/>
    </location>
</feature>
<dbReference type="InterPro" id="IPR023631">
    <property type="entry name" value="Amidase_dom"/>
</dbReference>
<name>A0A7C5LVC4_9PROT</name>
<dbReference type="EMBL" id="DRMJ01000300">
    <property type="protein sequence ID" value="HHL43130.1"/>
    <property type="molecule type" value="Genomic_DNA"/>
</dbReference>
<feature type="domain" description="Amidase" evidence="1">
    <location>
        <begin position="54"/>
        <end position="128"/>
    </location>
</feature>
<reference evidence="2" key="1">
    <citation type="journal article" date="2020" name="mSystems">
        <title>Genome- and Community-Level Interaction Insights into Carbon Utilization and Element Cycling Functions of Hydrothermarchaeota in Hydrothermal Sediment.</title>
        <authorList>
            <person name="Zhou Z."/>
            <person name="Liu Y."/>
            <person name="Xu W."/>
            <person name="Pan J."/>
            <person name="Luo Z.H."/>
            <person name="Li M."/>
        </authorList>
    </citation>
    <scope>NUCLEOTIDE SEQUENCE [LARGE SCALE GENOMIC DNA]</scope>
    <source>
        <strain evidence="2">HyVt-485</strain>
    </source>
</reference>